<dbReference type="Proteomes" id="UP000027341">
    <property type="component" value="Unassembled WGS sequence"/>
</dbReference>
<keyword evidence="3" id="KW-1185">Reference proteome</keyword>
<dbReference type="STRING" id="28885.EI16_07070"/>
<dbReference type="PROSITE" id="PS51257">
    <property type="entry name" value="PROKAR_LIPOPROTEIN"/>
    <property type="match status" value="1"/>
</dbReference>
<evidence type="ECO:0000313" key="3">
    <source>
        <dbReference type="Proteomes" id="UP000027341"/>
    </source>
</evidence>
<feature type="signal peptide" evidence="1">
    <location>
        <begin position="1"/>
        <end position="19"/>
    </location>
</feature>
<dbReference type="EMBL" id="JMIU01000001">
    <property type="protein sequence ID" value="KDN96042.1"/>
    <property type="molecule type" value="Genomic_DNA"/>
</dbReference>
<dbReference type="AlphaFoldDB" id="A0A066ZRB6"/>
<dbReference type="RefSeq" id="WP_029911352.1">
    <property type="nucleotide sequence ID" value="NZ_AP020335.1"/>
</dbReference>
<keyword evidence="1" id="KW-0732">Signal</keyword>
<evidence type="ECO:0000256" key="1">
    <source>
        <dbReference type="SAM" id="SignalP"/>
    </source>
</evidence>
<accession>A0A066ZRB6</accession>
<evidence type="ECO:0008006" key="4">
    <source>
        <dbReference type="Google" id="ProtNLM"/>
    </source>
</evidence>
<gene>
    <name evidence="2" type="ORF">EI16_07070</name>
</gene>
<reference evidence="2 3" key="1">
    <citation type="submission" date="2014-04" db="EMBL/GenBank/DDBJ databases">
        <title>Draft genome sequence of Hydrogenovibrio marinus MH-110, a model organism for aerobic H2 metabolism.</title>
        <authorList>
            <person name="Cha H.J."/>
            <person name="Jo B.H."/>
            <person name="Hwang B.H."/>
        </authorList>
    </citation>
    <scope>NUCLEOTIDE SEQUENCE [LARGE SCALE GENOMIC DNA]</scope>
    <source>
        <strain evidence="2 3">MH-110</strain>
    </source>
</reference>
<sequence>MKKLWIVTGLLVLGGCAHNQQFVKNPGQTNDSFRNDMLYCKGEATGAWNDRNGVSKMNIYKGEMGAISYEDCMRQLGYKQAY</sequence>
<name>A0A066ZRB6_HYDMR</name>
<feature type="chain" id="PRO_5001632470" description="Lipoprotein" evidence="1">
    <location>
        <begin position="20"/>
        <end position="82"/>
    </location>
</feature>
<comment type="caution">
    <text evidence="2">The sequence shown here is derived from an EMBL/GenBank/DDBJ whole genome shotgun (WGS) entry which is preliminary data.</text>
</comment>
<proteinExistence type="predicted"/>
<evidence type="ECO:0000313" key="2">
    <source>
        <dbReference type="EMBL" id="KDN96042.1"/>
    </source>
</evidence>
<organism evidence="2 3">
    <name type="scientific">Hydrogenovibrio marinus</name>
    <dbReference type="NCBI Taxonomy" id="28885"/>
    <lineage>
        <taxon>Bacteria</taxon>
        <taxon>Pseudomonadati</taxon>
        <taxon>Pseudomonadota</taxon>
        <taxon>Gammaproteobacteria</taxon>
        <taxon>Thiotrichales</taxon>
        <taxon>Piscirickettsiaceae</taxon>
        <taxon>Hydrogenovibrio</taxon>
    </lineage>
</organism>
<protein>
    <recommendedName>
        <fullName evidence="4">Lipoprotein</fullName>
    </recommendedName>
</protein>